<keyword evidence="2" id="KW-1185">Reference proteome</keyword>
<name>A0A4U6BPC3_9BRAD</name>
<dbReference type="Proteomes" id="UP000034832">
    <property type="component" value="Unassembled WGS sequence"/>
</dbReference>
<organism evidence="1 2">
    <name type="scientific">Afipia massiliensis</name>
    <dbReference type="NCBI Taxonomy" id="211460"/>
    <lineage>
        <taxon>Bacteria</taxon>
        <taxon>Pseudomonadati</taxon>
        <taxon>Pseudomonadota</taxon>
        <taxon>Alphaproteobacteria</taxon>
        <taxon>Hyphomicrobiales</taxon>
        <taxon>Nitrobacteraceae</taxon>
        <taxon>Afipia</taxon>
    </lineage>
</organism>
<comment type="caution">
    <text evidence="1">The sequence shown here is derived from an EMBL/GenBank/DDBJ whole genome shotgun (WGS) entry which is preliminary data.</text>
</comment>
<dbReference type="STRING" id="211460.YH63_13685"/>
<evidence type="ECO:0008006" key="3">
    <source>
        <dbReference type="Google" id="ProtNLM"/>
    </source>
</evidence>
<evidence type="ECO:0000313" key="1">
    <source>
        <dbReference type="EMBL" id="TKT70858.1"/>
    </source>
</evidence>
<protein>
    <recommendedName>
        <fullName evidence="3">DNA polymerase III beta sliding clamp subunit</fullName>
    </recommendedName>
</protein>
<dbReference type="RefSeq" id="WP_137325121.1">
    <property type="nucleotide sequence ID" value="NZ_LBIA02000001.1"/>
</dbReference>
<dbReference type="OrthoDB" id="9806195at2"/>
<evidence type="ECO:0000313" key="2">
    <source>
        <dbReference type="Proteomes" id="UP000034832"/>
    </source>
</evidence>
<reference evidence="1" key="1">
    <citation type="submission" date="2019-04" db="EMBL/GenBank/DDBJ databases">
        <title>Whole genome sequencing of cave bacteria.</title>
        <authorList>
            <person name="Gan H.M."/>
            <person name="Barton H."/>
            <person name="Savka M.A."/>
        </authorList>
    </citation>
    <scope>NUCLEOTIDE SEQUENCE [LARGE SCALE GENOMIC DNA]</scope>
    <source>
        <strain evidence="1">LC387</strain>
    </source>
</reference>
<sequence>MPHMSLLDGPNAEDLASQIPLPLWEKFDPNLSQNGVFEFELDSKALANALNMLILPSRLAGELHFEICNEQLTVRASTKDATFWAKGAVPLLACANTHTLPVSFGCDQSMLTRISNLCEGPLKFRLDSDQERLHWQNLDYFSSCKATLVPCKPETPAPATTSVVRVQAKVLKKAISHAATLAQAKKSDASCFHGIRVANGAAMGGYFGGASQFSSSELPPTFNAVVPHRDIKNAISFLNQIPGLADLSVTDSNVHVTCEKSGFEGSWSTNGANMPLELSSTFQEDLKVRLSVVAEQLQLRLYLFAAFLTHFKLSLQLTDAESAEATITGMFSGYPWKLKFSTLIQSWDEQIVKSIEDLQFNMKDFAKAMFALNGPVIEFGLTDRKLFISSTGNNGSIRKTVIQGSLP</sequence>
<accession>A0A4U6BPC3</accession>
<gene>
    <name evidence="1" type="ORF">YH63_005215</name>
</gene>
<dbReference type="AlphaFoldDB" id="A0A4U6BPC3"/>
<proteinExistence type="predicted"/>
<dbReference type="EMBL" id="LBIA02000001">
    <property type="protein sequence ID" value="TKT70858.1"/>
    <property type="molecule type" value="Genomic_DNA"/>
</dbReference>